<dbReference type="AlphaFoldDB" id="A0A395HED9"/>
<proteinExistence type="predicted"/>
<name>A0A395HED9_9EURO</name>
<dbReference type="EMBL" id="KZ824419">
    <property type="protein sequence ID" value="RAL06331.1"/>
    <property type="molecule type" value="Genomic_DNA"/>
</dbReference>
<sequence length="162" mass="18002">MVHHDEAGEALLLWSLPVGSQPDRHSLADSARHCRPYQPSWRLIRSSLRTTRALAFSQVSATYRLDSLRCFGRSALCLCFPGLNPNGPRQKDGLLNVLQSRPMPAPGRALSHTHTSIYLIGQVKIWGIDAYSIVPDSWPSSSFILPYFSLQPSVDLSNTRSS</sequence>
<accession>A0A395HED9</accession>
<dbReference type="RefSeq" id="XP_025580658.1">
    <property type="nucleotide sequence ID" value="XM_025724890.1"/>
</dbReference>
<dbReference type="GeneID" id="37229755"/>
<dbReference type="VEuPathDB" id="FungiDB:BO80DRAFT_8917"/>
<organism evidence="1 2">
    <name type="scientific">Aspergillus ibericus CBS 121593</name>
    <dbReference type="NCBI Taxonomy" id="1448316"/>
    <lineage>
        <taxon>Eukaryota</taxon>
        <taxon>Fungi</taxon>
        <taxon>Dikarya</taxon>
        <taxon>Ascomycota</taxon>
        <taxon>Pezizomycotina</taxon>
        <taxon>Eurotiomycetes</taxon>
        <taxon>Eurotiomycetidae</taxon>
        <taxon>Eurotiales</taxon>
        <taxon>Aspergillaceae</taxon>
        <taxon>Aspergillus</taxon>
        <taxon>Aspergillus subgen. Circumdati</taxon>
    </lineage>
</organism>
<evidence type="ECO:0000313" key="1">
    <source>
        <dbReference type="EMBL" id="RAL06331.1"/>
    </source>
</evidence>
<evidence type="ECO:0000313" key="2">
    <source>
        <dbReference type="Proteomes" id="UP000249402"/>
    </source>
</evidence>
<keyword evidence="2" id="KW-1185">Reference proteome</keyword>
<reference evidence="1 2" key="1">
    <citation type="submission" date="2018-02" db="EMBL/GenBank/DDBJ databases">
        <title>The genomes of Aspergillus section Nigri reveals drivers in fungal speciation.</title>
        <authorList>
            <consortium name="DOE Joint Genome Institute"/>
            <person name="Vesth T.C."/>
            <person name="Nybo J."/>
            <person name="Theobald S."/>
            <person name="Brandl J."/>
            <person name="Frisvad J.C."/>
            <person name="Nielsen K.F."/>
            <person name="Lyhne E.K."/>
            <person name="Kogle M.E."/>
            <person name="Kuo A."/>
            <person name="Riley R."/>
            <person name="Clum A."/>
            <person name="Nolan M."/>
            <person name="Lipzen A."/>
            <person name="Salamov A."/>
            <person name="Henrissat B."/>
            <person name="Wiebenga A."/>
            <person name="De vries R.P."/>
            <person name="Grigoriev I.V."/>
            <person name="Mortensen U.H."/>
            <person name="Andersen M.R."/>
            <person name="Baker S.E."/>
        </authorList>
    </citation>
    <scope>NUCLEOTIDE SEQUENCE [LARGE SCALE GENOMIC DNA]</scope>
    <source>
        <strain evidence="1 2">CBS 121593</strain>
    </source>
</reference>
<protein>
    <submittedName>
        <fullName evidence="1">Uncharacterized protein</fullName>
    </submittedName>
</protein>
<gene>
    <name evidence="1" type="ORF">BO80DRAFT_8917</name>
</gene>
<dbReference type="Proteomes" id="UP000249402">
    <property type="component" value="Unassembled WGS sequence"/>
</dbReference>